<keyword evidence="3" id="KW-1003">Cell membrane</keyword>
<gene>
    <name evidence="7" type="ORF">CB4_02205</name>
</gene>
<reference evidence="7 8" key="1">
    <citation type="submission" date="2015-12" db="EMBL/GenBank/DDBJ databases">
        <title>Genome sequence of Aneurinibacillus soli.</title>
        <authorList>
            <person name="Lee J.S."/>
            <person name="Lee K.C."/>
            <person name="Kim K.K."/>
            <person name="Lee B.W."/>
        </authorList>
    </citation>
    <scope>NUCLEOTIDE SEQUENCE [LARGE SCALE GENOMIC DNA]</scope>
    <source>
        <strain evidence="7 8">CB4</strain>
    </source>
</reference>
<keyword evidence="4" id="KW-0812">Transmembrane</keyword>
<dbReference type="InterPro" id="IPR050638">
    <property type="entry name" value="AA-Vitamin_Transporters"/>
</dbReference>
<dbReference type="Gene3D" id="1.10.3730.20">
    <property type="match status" value="1"/>
</dbReference>
<evidence type="ECO:0000256" key="2">
    <source>
        <dbReference type="ARBA" id="ARBA00007362"/>
    </source>
</evidence>
<dbReference type="PANTHER" id="PTHR32322:SF18">
    <property type="entry name" value="S-ADENOSYLMETHIONINE_S-ADENOSYLHOMOCYSTEINE TRANSPORTER"/>
    <property type="match status" value="1"/>
</dbReference>
<proteinExistence type="inferred from homology"/>
<keyword evidence="6" id="KW-0472">Membrane</keyword>
<evidence type="ECO:0000256" key="3">
    <source>
        <dbReference type="ARBA" id="ARBA00022475"/>
    </source>
</evidence>
<evidence type="ECO:0000256" key="1">
    <source>
        <dbReference type="ARBA" id="ARBA00004651"/>
    </source>
</evidence>
<sequence length="303" mass="33226">MQWMFYALLLCTSLLWGGNFVAGKFLVGHAGPLVLTEMRWVVALICLAPLVWFRERKLLPPRAALWPLFWMGVTGVVLFNWFMFMALERTSAGNVGLLSALNPVSIAVVSFFLLREKMSPRQLTGMIISLTGVLVVISRGHFATLLQLKFNVGDLFMLGAVASWGFYSVAGKKAMQYVSPYMSTLWAGVFGSLILVPFILPSPAITAPDTAFWIATAYVSIGATVIAMLFWNIGVQKVGGTKSGIFLNFNPIFTAILSFLFLGERMTAVQLIGTILVISGVYLFTTLSAQTRAAMRTKAGEVR</sequence>
<comment type="similarity">
    <text evidence="2">Belongs to the EamA transporter family.</text>
</comment>
<dbReference type="GO" id="GO:0005886">
    <property type="term" value="C:plasma membrane"/>
    <property type="evidence" value="ECO:0007669"/>
    <property type="project" value="UniProtKB-SubCell"/>
</dbReference>
<organism evidence="7 8">
    <name type="scientific">Aneurinibacillus soli</name>
    <dbReference type="NCBI Taxonomy" id="1500254"/>
    <lineage>
        <taxon>Bacteria</taxon>
        <taxon>Bacillati</taxon>
        <taxon>Bacillota</taxon>
        <taxon>Bacilli</taxon>
        <taxon>Bacillales</taxon>
        <taxon>Paenibacillaceae</taxon>
        <taxon>Aneurinibacillus group</taxon>
        <taxon>Aneurinibacillus</taxon>
    </lineage>
</organism>
<dbReference type="EMBL" id="AP017312">
    <property type="protein sequence ID" value="BAU28031.1"/>
    <property type="molecule type" value="Genomic_DNA"/>
</dbReference>
<dbReference type="InterPro" id="IPR037185">
    <property type="entry name" value="EmrE-like"/>
</dbReference>
<dbReference type="InterPro" id="IPR000620">
    <property type="entry name" value="EamA_dom"/>
</dbReference>
<protein>
    <submittedName>
        <fullName evidence="7">S-adenosylmethionine/S-adenosylhomocysteine transporter</fullName>
    </submittedName>
</protein>
<evidence type="ECO:0000313" key="7">
    <source>
        <dbReference type="EMBL" id="BAU28031.1"/>
    </source>
</evidence>
<dbReference type="AlphaFoldDB" id="A0A0U5B3T0"/>
<evidence type="ECO:0000256" key="4">
    <source>
        <dbReference type="ARBA" id="ARBA00022692"/>
    </source>
</evidence>
<dbReference type="Pfam" id="PF00892">
    <property type="entry name" value="EamA"/>
    <property type="match status" value="2"/>
</dbReference>
<evidence type="ECO:0000256" key="6">
    <source>
        <dbReference type="ARBA" id="ARBA00023136"/>
    </source>
</evidence>
<comment type="subcellular location">
    <subcellularLocation>
        <location evidence="1">Cell membrane</location>
        <topology evidence="1">Multi-pass membrane protein</topology>
    </subcellularLocation>
</comment>
<dbReference type="PANTHER" id="PTHR32322">
    <property type="entry name" value="INNER MEMBRANE TRANSPORTER"/>
    <property type="match status" value="1"/>
</dbReference>
<keyword evidence="5" id="KW-1133">Transmembrane helix</keyword>
<keyword evidence="8" id="KW-1185">Reference proteome</keyword>
<evidence type="ECO:0000256" key="5">
    <source>
        <dbReference type="ARBA" id="ARBA00022989"/>
    </source>
</evidence>
<accession>A0A0U5B3T0</accession>
<dbReference type="SUPFAM" id="SSF103481">
    <property type="entry name" value="Multidrug resistance efflux transporter EmrE"/>
    <property type="match status" value="2"/>
</dbReference>
<dbReference type="Proteomes" id="UP000217696">
    <property type="component" value="Chromosome"/>
</dbReference>
<name>A0A0U5B3T0_9BACL</name>
<dbReference type="KEGG" id="asoc:CB4_02205"/>
<dbReference type="RefSeq" id="WP_373681307.1">
    <property type="nucleotide sequence ID" value="NZ_AP017312.1"/>
</dbReference>
<evidence type="ECO:0000313" key="8">
    <source>
        <dbReference type="Proteomes" id="UP000217696"/>
    </source>
</evidence>